<dbReference type="Gene3D" id="3.40.50.300">
    <property type="entry name" value="P-loop containing nucleotide triphosphate hydrolases"/>
    <property type="match status" value="1"/>
</dbReference>
<accession>A0A2Y9BG99</accession>
<keyword evidence="2" id="KW-1185">Reference proteome</keyword>
<dbReference type="EMBL" id="QGDL01000004">
    <property type="protein sequence ID" value="PWJ30319.1"/>
    <property type="molecule type" value="Genomic_DNA"/>
</dbReference>
<sequence>MGFNMKKCMILLAGYPATGKSSMCALILKKYPRFQTVNQDEMKEQMWDEYGFNNQEEKTKVENMAWARYYAVIEEKMKQGECIISDYPFSDKQKGRLTDLSRKYGYEVITIRSLGNIEHLYEVSRKRDLAQDRHLGHLVSCYHKGDVLEDRTQADSLVTYEIFQDRCLHKGYDKFQMGHLIEVDASDFSKIDYAQILEEIGKLCSE</sequence>
<reference evidence="1 2" key="1">
    <citation type="submission" date="2018-05" db="EMBL/GenBank/DDBJ databases">
        <title>The Hungate 1000. A catalogue of reference genomes from the rumen microbiome.</title>
        <authorList>
            <person name="Kelly W."/>
        </authorList>
    </citation>
    <scope>NUCLEOTIDE SEQUENCE [LARGE SCALE GENOMIC DNA]</scope>
    <source>
        <strain evidence="1 2">NLAE-zl-C242</strain>
    </source>
</reference>
<name>A0A2Y9BG99_9FIRM</name>
<dbReference type="SUPFAM" id="SSF52540">
    <property type="entry name" value="P-loop containing nucleoside triphosphate hydrolases"/>
    <property type="match status" value="1"/>
</dbReference>
<dbReference type="AlphaFoldDB" id="A0A2Y9BG99"/>
<evidence type="ECO:0000313" key="2">
    <source>
        <dbReference type="Proteomes" id="UP000245845"/>
    </source>
</evidence>
<gene>
    <name evidence="1" type="ORF">A8806_104189</name>
</gene>
<organism evidence="1 2">
    <name type="scientific">Faecalicatena orotica</name>
    <dbReference type="NCBI Taxonomy" id="1544"/>
    <lineage>
        <taxon>Bacteria</taxon>
        <taxon>Bacillati</taxon>
        <taxon>Bacillota</taxon>
        <taxon>Clostridia</taxon>
        <taxon>Lachnospirales</taxon>
        <taxon>Lachnospiraceae</taxon>
        <taxon>Faecalicatena</taxon>
    </lineage>
</organism>
<evidence type="ECO:0000313" key="1">
    <source>
        <dbReference type="EMBL" id="PWJ30319.1"/>
    </source>
</evidence>
<dbReference type="Proteomes" id="UP000245845">
    <property type="component" value="Unassembled WGS sequence"/>
</dbReference>
<dbReference type="Pfam" id="PF13671">
    <property type="entry name" value="AAA_33"/>
    <property type="match status" value="1"/>
</dbReference>
<dbReference type="InterPro" id="IPR027417">
    <property type="entry name" value="P-loop_NTPase"/>
</dbReference>
<protein>
    <submittedName>
        <fullName evidence="1">AAA domain-containing protein</fullName>
    </submittedName>
</protein>
<proteinExistence type="predicted"/>
<comment type="caution">
    <text evidence="1">The sequence shown here is derived from an EMBL/GenBank/DDBJ whole genome shotgun (WGS) entry which is preliminary data.</text>
</comment>